<dbReference type="SUPFAM" id="SSF56112">
    <property type="entry name" value="Protein kinase-like (PK-like)"/>
    <property type="match status" value="1"/>
</dbReference>
<dbReference type="EC" id="2.7.11.1" evidence="1"/>
<dbReference type="InterPro" id="IPR008271">
    <property type="entry name" value="Ser/Thr_kinase_AS"/>
</dbReference>
<evidence type="ECO:0000256" key="1">
    <source>
        <dbReference type="ARBA" id="ARBA00012513"/>
    </source>
</evidence>
<dbReference type="OrthoDB" id="9762169at2"/>
<feature type="domain" description="Protein kinase" evidence="9">
    <location>
        <begin position="12"/>
        <end position="268"/>
    </location>
</feature>
<evidence type="ECO:0000313" key="11">
    <source>
        <dbReference type="Proteomes" id="UP000186465"/>
    </source>
</evidence>
<comment type="caution">
    <text evidence="10">The sequence shown here is derived from an EMBL/GenBank/DDBJ whole genome shotgun (WGS) entry which is preliminary data.</text>
</comment>
<sequence length="464" mass="50192">MIHKGAVYGGRYELTDHIAVGGMGEVWKAHDRLRDREVAIKVLRDDLAGDKHFLQRLAIEAQNAQRMKHPNLAAVLDHGEDNQVGWLVMELVEGYPLVDYVANGHTLTVEQLLPLLYQVALALTAVHAAGVVHRDIKPGNFLIDTAGHLKLTDFGISRAAQQADLTEVGMVMGTAQYLPPEQAKGEVATPLGDLYSVGIIAYEALVGHRPFTGETQVDIAIAHVNQKVPPLPETIPALMRTLVMSLLQKNPANRPKDAIAFARQVAYVAQQLEVSLQPVPLGPPDAEQLATPKVTPPAANASSAQPPRPASETVQAASQQSASGAKSAEPAARRVVRKTVATKPAPAQSTVLDPVQSSEWHHFEQSWDSLVSEENTDLPEDSAGAHNFADAPAKERKSDHVTTSFTLKNGNLTQNSPLWLLAVIVLVLIIIAVLMQFGLHTLSYSGSYIQEMEGTLWLNHALSV</sequence>
<dbReference type="GO" id="GO:0004674">
    <property type="term" value="F:protein serine/threonine kinase activity"/>
    <property type="evidence" value="ECO:0007669"/>
    <property type="project" value="UniProtKB-KW"/>
</dbReference>
<evidence type="ECO:0000256" key="3">
    <source>
        <dbReference type="ARBA" id="ARBA00022679"/>
    </source>
</evidence>
<feature type="transmembrane region" description="Helical" evidence="8">
    <location>
        <begin position="418"/>
        <end position="439"/>
    </location>
</feature>
<keyword evidence="8" id="KW-0812">Transmembrane</keyword>
<gene>
    <name evidence="10" type="ORF">BM477_00840</name>
</gene>
<keyword evidence="8" id="KW-0472">Membrane</keyword>
<evidence type="ECO:0000313" key="10">
    <source>
        <dbReference type="EMBL" id="OKL50548.1"/>
    </source>
</evidence>
<keyword evidence="3" id="KW-0808">Transferase</keyword>
<protein>
    <recommendedName>
        <fullName evidence="1">non-specific serine/threonine protein kinase</fullName>
        <ecNumber evidence="1">2.7.11.1</ecNumber>
    </recommendedName>
</protein>
<reference evidence="11" key="1">
    <citation type="submission" date="2016-11" db="EMBL/GenBank/DDBJ databases">
        <title>Actinomyces gypaetusis sp. nov. isolated from Gypaetus barbatus in Qinghai Tibet Plateau China.</title>
        <authorList>
            <person name="Meng X."/>
        </authorList>
    </citation>
    <scope>NUCLEOTIDE SEQUENCE [LARGE SCALE GENOMIC DNA]</scope>
    <source>
        <strain evidence="11">DSM 15383</strain>
    </source>
</reference>
<dbReference type="PANTHER" id="PTHR43289">
    <property type="entry name" value="MITOGEN-ACTIVATED PROTEIN KINASE KINASE KINASE 20-RELATED"/>
    <property type="match status" value="1"/>
</dbReference>
<dbReference type="SMART" id="SM00220">
    <property type="entry name" value="S_TKc"/>
    <property type="match status" value="1"/>
</dbReference>
<dbReference type="GO" id="GO:0005524">
    <property type="term" value="F:ATP binding"/>
    <property type="evidence" value="ECO:0007669"/>
    <property type="project" value="UniProtKB-KW"/>
</dbReference>
<feature type="compositionally biased region" description="Low complexity" evidence="7">
    <location>
        <begin position="296"/>
        <end position="328"/>
    </location>
</feature>
<dbReference type="Gene3D" id="1.10.510.10">
    <property type="entry name" value="Transferase(Phosphotransferase) domain 1"/>
    <property type="match status" value="1"/>
</dbReference>
<dbReference type="FunFam" id="1.10.510.10:FF:000021">
    <property type="entry name" value="Serine/threonine protein kinase"/>
    <property type="match status" value="1"/>
</dbReference>
<evidence type="ECO:0000256" key="2">
    <source>
        <dbReference type="ARBA" id="ARBA00022527"/>
    </source>
</evidence>
<feature type="region of interest" description="Disordered" evidence="7">
    <location>
        <begin position="279"/>
        <end position="357"/>
    </location>
</feature>
<organism evidence="10 11">
    <name type="scientific">Boudabousia marimammalium</name>
    <dbReference type="NCBI Taxonomy" id="156892"/>
    <lineage>
        <taxon>Bacteria</taxon>
        <taxon>Bacillati</taxon>
        <taxon>Actinomycetota</taxon>
        <taxon>Actinomycetes</taxon>
        <taxon>Actinomycetales</taxon>
        <taxon>Actinomycetaceae</taxon>
        <taxon>Boudabousia</taxon>
    </lineage>
</organism>
<evidence type="ECO:0000256" key="4">
    <source>
        <dbReference type="ARBA" id="ARBA00022741"/>
    </source>
</evidence>
<keyword evidence="5" id="KW-0418">Kinase</keyword>
<keyword evidence="2" id="KW-0723">Serine/threonine-protein kinase</keyword>
<dbReference type="Pfam" id="PF00069">
    <property type="entry name" value="Pkinase"/>
    <property type="match status" value="1"/>
</dbReference>
<dbReference type="RefSeq" id="WP_075360786.1">
    <property type="nucleotide sequence ID" value="NZ_MPDM01000001.1"/>
</dbReference>
<dbReference type="Proteomes" id="UP000186465">
    <property type="component" value="Unassembled WGS sequence"/>
</dbReference>
<evidence type="ECO:0000256" key="6">
    <source>
        <dbReference type="ARBA" id="ARBA00022840"/>
    </source>
</evidence>
<keyword evidence="11" id="KW-1185">Reference proteome</keyword>
<evidence type="ECO:0000256" key="8">
    <source>
        <dbReference type="SAM" id="Phobius"/>
    </source>
</evidence>
<dbReference type="PROSITE" id="PS50011">
    <property type="entry name" value="PROTEIN_KINASE_DOM"/>
    <property type="match status" value="1"/>
</dbReference>
<keyword evidence="8" id="KW-1133">Transmembrane helix</keyword>
<dbReference type="EMBL" id="MPDM01000001">
    <property type="protein sequence ID" value="OKL50548.1"/>
    <property type="molecule type" value="Genomic_DNA"/>
</dbReference>
<dbReference type="InterPro" id="IPR011009">
    <property type="entry name" value="Kinase-like_dom_sf"/>
</dbReference>
<evidence type="ECO:0000256" key="7">
    <source>
        <dbReference type="SAM" id="MobiDB-lite"/>
    </source>
</evidence>
<keyword evidence="6" id="KW-0067">ATP-binding</keyword>
<accession>A0A1Q5PSI7</accession>
<dbReference type="CDD" id="cd14014">
    <property type="entry name" value="STKc_PknB_like"/>
    <property type="match status" value="1"/>
</dbReference>
<evidence type="ECO:0000256" key="5">
    <source>
        <dbReference type="ARBA" id="ARBA00022777"/>
    </source>
</evidence>
<dbReference type="InterPro" id="IPR000719">
    <property type="entry name" value="Prot_kinase_dom"/>
</dbReference>
<evidence type="ECO:0000259" key="9">
    <source>
        <dbReference type="PROSITE" id="PS50011"/>
    </source>
</evidence>
<keyword evidence="4" id="KW-0547">Nucleotide-binding</keyword>
<dbReference type="PANTHER" id="PTHR43289:SF34">
    <property type="entry name" value="SERINE_THREONINE-PROTEIN KINASE YBDM-RELATED"/>
    <property type="match status" value="1"/>
</dbReference>
<name>A0A1Q5PSI7_9ACTO</name>
<dbReference type="STRING" id="156892.BM477_00840"/>
<dbReference type="Gene3D" id="3.30.200.20">
    <property type="entry name" value="Phosphorylase Kinase, domain 1"/>
    <property type="match status" value="1"/>
</dbReference>
<proteinExistence type="predicted"/>
<feature type="compositionally biased region" description="Polar residues" evidence="7">
    <location>
        <begin position="347"/>
        <end position="357"/>
    </location>
</feature>
<dbReference type="AlphaFoldDB" id="A0A1Q5PSI7"/>
<dbReference type="PROSITE" id="PS00108">
    <property type="entry name" value="PROTEIN_KINASE_ST"/>
    <property type="match status" value="1"/>
</dbReference>